<sequence length="154" mass="17231">MLNPILGQAMKDHCDADCLSASSNVVMGFVGYPNVGNSLFKQHKSYSSKNEHSIDDEGEDEPKVDHVLEDFNSFDLANGLVTKKKVTVRKPTTPHKQHKNYETPLQNNSNVEIHTAYDCQSGFLSYFIVSEDEMCLDDAEKQVLECIDKESANS</sequence>
<dbReference type="Proteomes" id="UP000327157">
    <property type="component" value="Unassembled WGS sequence"/>
</dbReference>
<evidence type="ECO:0000313" key="1">
    <source>
        <dbReference type="EMBL" id="KAB2621157.1"/>
    </source>
</evidence>
<reference evidence="1 2" key="1">
    <citation type="submission" date="2019-09" db="EMBL/GenBank/DDBJ databases">
        <authorList>
            <person name="Ou C."/>
        </authorList>
    </citation>
    <scope>NUCLEOTIDE SEQUENCE [LARGE SCALE GENOMIC DNA]</scope>
    <source>
        <strain evidence="1">S2</strain>
        <tissue evidence="1">Leaf</tissue>
    </source>
</reference>
<protein>
    <submittedName>
        <fullName evidence="1">Large subunit GTPase 1-like protein</fullName>
    </submittedName>
</protein>
<comment type="caution">
    <text evidence="1">The sequence shown here is derived from an EMBL/GenBank/DDBJ whole genome shotgun (WGS) entry which is preliminary data.</text>
</comment>
<proteinExistence type="predicted"/>
<accession>A0A5N5H1I2</accession>
<keyword evidence="2" id="KW-1185">Reference proteome</keyword>
<gene>
    <name evidence="1" type="ORF">D8674_037403</name>
</gene>
<dbReference type="AlphaFoldDB" id="A0A5N5H1I2"/>
<organism evidence="1 2">
    <name type="scientific">Pyrus ussuriensis x Pyrus communis</name>
    <dbReference type="NCBI Taxonomy" id="2448454"/>
    <lineage>
        <taxon>Eukaryota</taxon>
        <taxon>Viridiplantae</taxon>
        <taxon>Streptophyta</taxon>
        <taxon>Embryophyta</taxon>
        <taxon>Tracheophyta</taxon>
        <taxon>Spermatophyta</taxon>
        <taxon>Magnoliopsida</taxon>
        <taxon>eudicotyledons</taxon>
        <taxon>Gunneridae</taxon>
        <taxon>Pentapetalae</taxon>
        <taxon>rosids</taxon>
        <taxon>fabids</taxon>
        <taxon>Rosales</taxon>
        <taxon>Rosaceae</taxon>
        <taxon>Amygdaloideae</taxon>
        <taxon>Maleae</taxon>
        <taxon>Pyrus</taxon>
    </lineage>
</organism>
<reference evidence="1 2" key="2">
    <citation type="submission" date="2019-11" db="EMBL/GenBank/DDBJ databases">
        <title>A de novo genome assembly of a pear dwarfing rootstock.</title>
        <authorList>
            <person name="Wang F."/>
            <person name="Wang J."/>
            <person name="Li S."/>
            <person name="Zhang Y."/>
            <person name="Fang M."/>
            <person name="Ma L."/>
            <person name="Zhao Y."/>
            <person name="Jiang S."/>
        </authorList>
    </citation>
    <scope>NUCLEOTIDE SEQUENCE [LARGE SCALE GENOMIC DNA]</scope>
    <source>
        <strain evidence="1">S2</strain>
        <tissue evidence="1">Leaf</tissue>
    </source>
</reference>
<evidence type="ECO:0000313" key="2">
    <source>
        <dbReference type="Proteomes" id="UP000327157"/>
    </source>
</evidence>
<dbReference type="EMBL" id="SMOL01000240">
    <property type="protein sequence ID" value="KAB2621157.1"/>
    <property type="molecule type" value="Genomic_DNA"/>
</dbReference>
<name>A0A5N5H1I2_9ROSA</name>